<evidence type="ECO:0000259" key="1">
    <source>
        <dbReference type="Pfam" id="PF04965"/>
    </source>
</evidence>
<comment type="caution">
    <text evidence="2">The sequence shown here is derived from an EMBL/GenBank/DDBJ whole genome shotgun (WGS) entry which is preliminary data.</text>
</comment>
<protein>
    <recommendedName>
        <fullName evidence="1">IraD/Gp25-like domain-containing protein</fullName>
    </recommendedName>
</protein>
<dbReference type="SUPFAM" id="SSF160719">
    <property type="entry name" value="gpW/gp25-like"/>
    <property type="match status" value="1"/>
</dbReference>
<organism evidence="2 3">
    <name type="scientific">Flammeovirga pacifica</name>
    <dbReference type="NCBI Taxonomy" id="915059"/>
    <lineage>
        <taxon>Bacteria</taxon>
        <taxon>Pseudomonadati</taxon>
        <taxon>Bacteroidota</taxon>
        <taxon>Cytophagia</taxon>
        <taxon>Cytophagales</taxon>
        <taxon>Flammeovirgaceae</taxon>
        <taxon>Flammeovirga</taxon>
    </lineage>
</organism>
<dbReference type="EMBL" id="JRYR02000001">
    <property type="protein sequence ID" value="OHX64957.1"/>
    <property type="molecule type" value="Genomic_DNA"/>
</dbReference>
<keyword evidence="3" id="KW-1185">Reference proteome</keyword>
<dbReference type="Pfam" id="PF04965">
    <property type="entry name" value="GPW_gp25"/>
    <property type="match status" value="1"/>
</dbReference>
<sequence>MINTNVIGWSNELNINDQGFTKAWNDKLIKQSLETLINTTPGERVLFKSYGCNLKKYNFEIMNELTIQKIQQEIYQSIQKHETRLIDFEVTVREQDEKVLCDVSYSTKWGSNHTTINLKL</sequence>
<dbReference type="OrthoDB" id="9802846at2"/>
<dbReference type="Gene3D" id="3.10.450.40">
    <property type="match status" value="1"/>
</dbReference>
<evidence type="ECO:0000313" key="3">
    <source>
        <dbReference type="Proteomes" id="UP000179797"/>
    </source>
</evidence>
<dbReference type="InterPro" id="IPR007048">
    <property type="entry name" value="IraD/Gp25-like"/>
</dbReference>
<dbReference type="AlphaFoldDB" id="A0A1S1YVC0"/>
<dbReference type="STRING" id="915059.NH26_00640"/>
<proteinExistence type="predicted"/>
<gene>
    <name evidence="2" type="ORF">NH26_00640</name>
</gene>
<feature type="domain" description="IraD/Gp25-like" evidence="1">
    <location>
        <begin position="28"/>
        <end position="106"/>
    </location>
</feature>
<evidence type="ECO:0000313" key="2">
    <source>
        <dbReference type="EMBL" id="OHX64957.1"/>
    </source>
</evidence>
<accession>A0A1S1YVC0</accession>
<dbReference type="Proteomes" id="UP000179797">
    <property type="component" value="Unassembled WGS sequence"/>
</dbReference>
<reference evidence="2 3" key="1">
    <citation type="journal article" date="2012" name="Int. J. Syst. Evol. Microbiol.">
        <title>Flammeovirga pacifica sp. nov., isolated from deep-sea sediment.</title>
        <authorList>
            <person name="Xu H."/>
            <person name="Fu Y."/>
            <person name="Yang N."/>
            <person name="Ding Z."/>
            <person name="Lai Q."/>
            <person name="Zeng R."/>
        </authorList>
    </citation>
    <scope>NUCLEOTIDE SEQUENCE [LARGE SCALE GENOMIC DNA]</scope>
    <source>
        <strain evidence="3">DSM 24597 / LMG 26175 / WPAGA1</strain>
    </source>
</reference>
<name>A0A1S1YVC0_FLAPC</name>
<dbReference type="RefSeq" id="WP_052432062.1">
    <property type="nucleotide sequence ID" value="NZ_JRYR02000001.1"/>
</dbReference>